<gene>
    <name evidence="3" type="ORF">CYMTET_7545</name>
</gene>
<keyword evidence="2" id="KW-0812">Transmembrane</keyword>
<keyword evidence="4" id="KW-1185">Reference proteome</keyword>
<evidence type="ECO:0000313" key="3">
    <source>
        <dbReference type="EMBL" id="KAK3284829.1"/>
    </source>
</evidence>
<evidence type="ECO:0000256" key="2">
    <source>
        <dbReference type="SAM" id="Phobius"/>
    </source>
</evidence>
<feature type="transmembrane region" description="Helical" evidence="2">
    <location>
        <begin position="12"/>
        <end position="35"/>
    </location>
</feature>
<keyword evidence="2" id="KW-1133">Transmembrane helix</keyword>
<proteinExistence type="predicted"/>
<reference evidence="3 4" key="1">
    <citation type="journal article" date="2015" name="Genome Biol. Evol.">
        <title>Comparative Genomics of a Bacterivorous Green Alga Reveals Evolutionary Causalities and Consequences of Phago-Mixotrophic Mode of Nutrition.</title>
        <authorList>
            <person name="Burns J.A."/>
            <person name="Paasch A."/>
            <person name="Narechania A."/>
            <person name="Kim E."/>
        </authorList>
    </citation>
    <scope>NUCLEOTIDE SEQUENCE [LARGE SCALE GENOMIC DNA]</scope>
    <source>
        <strain evidence="3 4">PLY_AMNH</strain>
    </source>
</reference>
<feature type="region of interest" description="Disordered" evidence="1">
    <location>
        <begin position="125"/>
        <end position="148"/>
    </location>
</feature>
<dbReference type="EMBL" id="LGRX02002121">
    <property type="protein sequence ID" value="KAK3284829.1"/>
    <property type="molecule type" value="Genomic_DNA"/>
</dbReference>
<dbReference type="AlphaFoldDB" id="A0AAE0GUT5"/>
<sequence>MFLNAIKVKGRIPSGFNAFGLLLAFLTVGSIFITYTSTVQRLPDLRKSQQQQRDVFVSPRRSTRKPVDEDNLPETTEYDLVLTDWTPRLKSLSCQRNKRPLPKRYKPRHVAWLMRSEPAVGDSVEALVEELSESRGAREDQSDLPGRR</sequence>
<evidence type="ECO:0000256" key="1">
    <source>
        <dbReference type="SAM" id="MobiDB-lite"/>
    </source>
</evidence>
<dbReference type="Proteomes" id="UP001190700">
    <property type="component" value="Unassembled WGS sequence"/>
</dbReference>
<comment type="caution">
    <text evidence="3">The sequence shown here is derived from an EMBL/GenBank/DDBJ whole genome shotgun (WGS) entry which is preliminary data.</text>
</comment>
<feature type="region of interest" description="Disordered" evidence="1">
    <location>
        <begin position="46"/>
        <end position="73"/>
    </location>
</feature>
<organism evidence="3 4">
    <name type="scientific">Cymbomonas tetramitiformis</name>
    <dbReference type="NCBI Taxonomy" id="36881"/>
    <lineage>
        <taxon>Eukaryota</taxon>
        <taxon>Viridiplantae</taxon>
        <taxon>Chlorophyta</taxon>
        <taxon>Pyramimonadophyceae</taxon>
        <taxon>Pyramimonadales</taxon>
        <taxon>Pyramimonadaceae</taxon>
        <taxon>Cymbomonas</taxon>
    </lineage>
</organism>
<evidence type="ECO:0000313" key="4">
    <source>
        <dbReference type="Proteomes" id="UP001190700"/>
    </source>
</evidence>
<name>A0AAE0GUT5_9CHLO</name>
<feature type="compositionally biased region" description="Basic and acidic residues" evidence="1">
    <location>
        <begin position="132"/>
        <end position="148"/>
    </location>
</feature>
<protein>
    <submittedName>
        <fullName evidence="3">Uncharacterized protein</fullName>
    </submittedName>
</protein>
<accession>A0AAE0GUT5</accession>
<keyword evidence="2" id="KW-0472">Membrane</keyword>